<dbReference type="EMBL" id="KV784353">
    <property type="protein sequence ID" value="OEU22825.1"/>
    <property type="molecule type" value="Genomic_DNA"/>
</dbReference>
<sequence length="82" mass="9153">MPFVHITWLPKACRNAKVRKEIADAVMKVMVAHPEADIAEENLVVRFSEAVDGFSLPTGHSKNPKLQEPQKPGAEAFLKDRD</sequence>
<protein>
    <recommendedName>
        <fullName evidence="4">Tautomerase cis-CaaD-like domain-containing protein</fullName>
    </recommendedName>
</protein>
<dbReference type="AlphaFoldDB" id="A0A1E7FXF9"/>
<dbReference type="OrthoDB" id="35315at2759"/>
<evidence type="ECO:0000313" key="3">
    <source>
        <dbReference type="Proteomes" id="UP000095751"/>
    </source>
</evidence>
<evidence type="ECO:0000256" key="1">
    <source>
        <dbReference type="SAM" id="MobiDB-lite"/>
    </source>
</evidence>
<evidence type="ECO:0008006" key="4">
    <source>
        <dbReference type="Google" id="ProtNLM"/>
    </source>
</evidence>
<dbReference type="KEGG" id="fcy:FRACYDRAFT_267396"/>
<gene>
    <name evidence="2" type="ORF">FRACYDRAFT_267396</name>
</gene>
<feature type="region of interest" description="Disordered" evidence="1">
    <location>
        <begin position="58"/>
        <end position="82"/>
    </location>
</feature>
<evidence type="ECO:0000313" key="2">
    <source>
        <dbReference type="EMBL" id="OEU22825.1"/>
    </source>
</evidence>
<name>A0A1E7FXF9_9STRA</name>
<dbReference type="InParanoid" id="A0A1E7FXF9"/>
<keyword evidence="3" id="KW-1185">Reference proteome</keyword>
<dbReference type="Proteomes" id="UP000095751">
    <property type="component" value="Unassembled WGS sequence"/>
</dbReference>
<reference evidence="2 3" key="1">
    <citation type="submission" date="2016-09" db="EMBL/GenBank/DDBJ databases">
        <title>Extensive genetic diversity and differential bi-allelic expression allows diatom success in the polar Southern Ocean.</title>
        <authorList>
            <consortium name="DOE Joint Genome Institute"/>
            <person name="Mock T."/>
            <person name="Otillar R.P."/>
            <person name="Strauss J."/>
            <person name="Dupont C."/>
            <person name="Frickenhaus S."/>
            <person name="Maumus F."/>
            <person name="Mcmullan M."/>
            <person name="Sanges R."/>
            <person name="Schmutz J."/>
            <person name="Toseland A."/>
            <person name="Valas R."/>
            <person name="Veluchamy A."/>
            <person name="Ward B.J."/>
            <person name="Allen A."/>
            <person name="Barry K."/>
            <person name="Falciatore A."/>
            <person name="Ferrante M."/>
            <person name="Fortunato A.E."/>
            <person name="Gloeckner G."/>
            <person name="Gruber A."/>
            <person name="Hipkin R."/>
            <person name="Janech M."/>
            <person name="Kroth P."/>
            <person name="Leese F."/>
            <person name="Lindquist E."/>
            <person name="Lyon B.R."/>
            <person name="Martin J."/>
            <person name="Mayer C."/>
            <person name="Parker M."/>
            <person name="Quesneville H."/>
            <person name="Raymond J."/>
            <person name="Uhlig C."/>
            <person name="Valentin K.U."/>
            <person name="Worden A.Z."/>
            <person name="Armbrust E.V."/>
            <person name="Bowler C."/>
            <person name="Green B."/>
            <person name="Moulton V."/>
            <person name="Van Oosterhout C."/>
            <person name="Grigoriev I."/>
        </authorList>
    </citation>
    <scope>NUCLEOTIDE SEQUENCE [LARGE SCALE GENOMIC DNA]</scope>
    <source>
        <strain evidence="2 3">CCMP1102</strain>
    </source>
</reference>
<organism evidence="2 3">
    <name type="scientific">Fragilariopsis cylindrus CCMP1102</name>
    <dbReference type="NCBI Taxonomy" id="635003"/>
    <lineage>
        <taxon>Eukaryota</taxon>
        <taxon>Sar</taxon>
        <taxon>Stramenopiles</taxon>
        <taxon>Ochrophyta</taxon>
        <taxon>Bacillariophyta</taxon>
        <taxon>Bacillariophyceae</taxon>
        <taxon>Bacillariophycidae</taxon>
        <taxon>Bacillariales</taxon>
        <taxon>Bacillariaceae</taxon>
        <taxon>Fragilariopsis</taxon>
    </lineage>
</organism>
<proteinExistence type="predicted"/>
<accession>A0A1E7FXF9</accession>